<comment type="caution">
    <text evidence="2">The sequence shown here is derived from an EMBL/GenBank/DDBJ whole genome shotgun (WGS) entry which is preliminary data.</text>
</comment>
<feature type="region of interest" description="Disordered" evidence="1">
    <location>
        <begin position="1"/>
        <end position="80"/>
    </location>
</feature>
<dbReference type="GO" id="GO:0005829">
    <property type="term" value="C:cytosol"/>
    <property type="evidence" value="ECO:0007669"/>
    <property type="project" value="GOC"/>
</dbReference>
<feature type="compositionally biased region" description="Polar residues" evidence="1">
    <location>
        <begin position="227"/>
        <end position="236"/>
    </location>
</feature>
<evidence type="ECO:0000313" key="2">
    <source>
        <dbReference type="EMBL" id="GJJ11280.1"/>
    </source>
</evidence>
<accession>A0AAV5AAD3</accession>
<organism evidence="2 3">
    <name type="scientific">Clathrus columnatus</name>
    <dbReference type="NCBI Taxonomy" id="1419009"/>
    <lineage>
        <taxon>Eukaryota</taxon>
        <taxon>Fungi</taxon>
        <taxon>Dikarya</taxon>
        <taxon>Basidiomycota</taxon>
        <taxon>Agaricomycotina</taxon>
        <taxon>Agaricomycetes</taxon>
        <taxon>Phallomycetidae</taxon>
        <taxon>Phallales</taxon>
        <taxon>Clathraceae</taxon>
        <taxon>Clathrus</taxon>
    </lineage>
</organism>
<dbReference type="GO" id="GO:0042147">
    <property type="term" value="P:retrograde transport, endosome to Golgi"/>
    <property type="evidence" value="ECO:0007669"/>
    <property type="project" value="TreeGrafter"/>
</dbReference>
<dbReference type="Proteomes" id="UP001050691">
    <property type="component" value="Unassembled WGS sequence"/>
</dbReference>
<feature type="region of interest" description="Disordered" evidence="1">
    <location>
        <begin position="377"/>
        <end position="397"/>
    </location>
</feature>
<dbReference type="EMBL" id="BPWL01000006">
    <property type="protein sequence ID" value="GJJ11280.1"/>
    <property type="molecule type" value="Genomic_DNA"/>
</dbReference>
<feature type="compositionally biased region" description="Basic residues" evidence="1">
    <location>
        <begin position="46"/>
        <end position="55"/>
    </location>
</feature>
<feature type="compositionally biased region" description="Pro residues" evidence="1">
    <location>
        <begin position="323"/>
        <end position="336"/>
    </location>
</feature>
<feature type="region of interest" description="Disordered" evidence="1">
    <location>
        <begin position="272"/>
        <end position="359"/>
    </location>
</feature>
<name>A0AAV5AAD3_9AGAM</name>
<feature type="compositionally biased region" description="Basic residues" evidence="1">
    <location>
        <begin position="380"/>
        <end position="389"/>
    </location>
</feature>
<dbReference type="InterPro" id="IPR052241">
    <property type="entry name" value="SLC66/Scramblase_ANY1"/>
</dbReference>
<feature type="compositionally biased region" description="Basic and acidic residues" evidence="1">
    <location>
        <begin position="285"/>
        <end position="295"/>
    </location>
</feature>
<feature type="compositionally biased region" description="Basic and acidic residues" evidence="1">
    <location>
        <begin position="154"/>
        <end position="167"/>
    </location>
</feature>
<dbReference type="PANTHER" id="PTHR14856:SF9">
    <property type="entry name" value="PQ-LOOP REPEAT-CONTAINING PROTEIN 1"/>
    <property type="match status" value="1"/>
</dbReference>
<dbReference type="AlphaFoldDB" id="A0AAV5AAD3"/>
<feature type="compositionally biased region" description="Acidic residues" evidence="1">
    <location>
        <begin position="68"/>
        <end position="77"/>
    </location>
</feature>
<dbReference type="GO" id="GO:0045332">
    <property type="term" value="P:phospholipid translocation"/>
    <property type="evidence" value="ECO:0007669"/>
    <property type="project" value="TreeGrafter"/>
</dbReference>
<keyword evidence="3" id="KW-1185">Reference proteome</keyword>
<dbReference type="GO" id="GO:0005768">
    <property type="term" value="C:endosome"/>
    <property type="evidence" value="ECO:0007669"/>
    <property type="project" value="TreeGrafter"/>
</dbReference>
<feature type="region of interest" description="Disordered" evidence="1">
    <location>
        <begin position="146"/>
        <end position="254"/>
    </location>
</feature>
<protein>
    <submittedName>
        <fullName evidence="2">Uncharacterized protein</fullName>
    </submittedName>
</protein>
<evidence type="ECO:0000256" key="1">
    <source>
        <dbReference type="SAM" id="MobiDB-lite"/>
    </source>
</evidence>
<feature type="compositionally biased region" description="Polar residues" evidence="1">
    <location>
        <begin position="168"/>
        <end position="179"/>
    </location>
</feature>
<dbReference type="GO" id="GO:0005802">
    <property type="term" value="C:trans-Golgi network"/>
    <property type="evidence" value="ECO:0007669"/>
    <property type="project" value="TreeGrafter"/>
</dbReference>
<dbReference type="PANTHER" id="PTHR14856">
    <property type="entry name" value="PQ-LOOP REPEAT-CONTAINING PROTEIN 1-LIKE PROTEIN"/>
    <property type="match status" value="1"/>
</dbReference>
<feature type="compositionally biased region" description="Acidic residues" evidence="1">
    <location>
        <begin position="275"/>
        <end position="284"/>
    </location>
</feature>
<sequence>MDQEEFRKLLSSGAGDSQRHLSVYSQESHKAAKGTSHSSAFQPRKLNQKQHRSAYKGKAPERRAGVENNDDPVDAFSDDISSKVTVLKDSDVIRNEGMANGSNNTDHVTEIKGLDFALLERAKLRLNTEEDDASLETAFQESRAKLEIPTGSKRTREDLIRALKEQRTNPNTVKSSSSEIDVFQKAKQQGKFKPIGALDTLSTKKERNEAKDSEKPKKKKRKVKNTEGVSQPQGLSREQEKELVQGSLSVPVPTPFIDVDVDIFIDAGEYKGLVLDDEDEDEDAPKDTEGSHFNDDNLPPNNWFKDDKPKIIVDVGVGSSQPSDPPPAPMSPSSPPPKKDDSEEGFTAPSRLEPLASSSLPSIRDFLEVDKATEAYEKRQARKKKKGDKKGKGNTDDLLKRTTYNFRQALNVPAIICHPASPSDSRHDDSTSDMGSNSSQCWNGRFSTDVCAILLIANITRCFYWLGNHFERALLVQSILMILAQAGFTALGIESLLPIPQLIRSSIIVAILGQKLVYGSPPPTVVLEVEDLEQVLVLNEENQTI</sequence>
<proteinExistence type="predicted"/>
<reference evidence="2" key="1">
    <citation type="submission" date="2021-10" db="EMBL/GenBank/DDBJ databases">
        <title>De novo Genome Assembly of Clathrus columnatus (Basidiomycota, Fungi) Using Illumina and Nanopore Sequence Data.</title>
        <authorList>
            <person name="Ogiso-Tanaka E."/>
            <person name="Itagaki H."/>
            <person name="Hosoya T."/>
            <person name="Hosaka K."/>
        </authorList>
    </citation>
    <scope>NUCLEOTIDE SEQUENCE</scope>
    <source>
        <strain evidence="2">MO-923</strain>
    </source>
</reference>
<gene>
    <name evidence="2" type="ORF">Clacol_005512</name>
</gene>
<evidence type="ECO:0000313" key="3">
    <source>
        <dbReference type="Proteomes" id="UP001050691"/>
    </source>
</evidence>
<feature type="compositionally biased region" description="Basic and acidic residues" evidence="1">
    <location>
        <begin position="202"/>
        <end position="215"/>
    </location>
</feature>